<dbReference type="OrthoDB" id="7822309at2"/>
<proteinExistence type="predicted"/>
<organism evidence="2 3">
    <name type="scientific">Roseovarius pacificus</name>
    <dbReference type="NCBI Taxonomy" id="337701"/>
    <lineage>
        <taxon>Bacteria</taxon>
        <taxon>Pseudomonadati</taxon>
        <taxon>Pseudomonadota</taxon>
        <taxon>Alphaproteobacteria</taxon>
        <taxon>Rhodobacterales</taxon>
        <taxon>Roseobacteraceae</taxon>
        <taxon>Roseovarius</taxon>
    </lineage>
</organism>
<gene>
    <name evidence="2" type="ORF">SAMN05444398_10522</name>
</gene>
<name>A0A1M7CXE0_9RHOB</name>
<dbReference type="RefSeq" id="WP_073034696.1">
    <property type="nucleotide sequence ID" value="NZ_BMLR01000005.1"/>
</dbReference>
<evidence type="ECO:0000313" key="2">
    <source>
        <dbReference type="EMBL" id="SHL71813.1"/>
    </source>
</evidence>
<protein>
    <submittedName>
        <fullName evidence="2">Uncharacterized protein</fullName>
    </submittedName>
</protein>
<feature type="transmembrane region" description="Helical" evidence="1">
    <location>
        <begin position="108"/>
        <end position="126"/>
    </location>
</feature>
<reference evidence="2 3" key="1">
    <citation type="submission" date="2016-11" db="EMBL/GenBank/DDBJ databases">
        <authorList>
            <person name="Jaros S."/>
            <person name="Januszkiewicz K."/>
            <person name="Wedrychowicz H."/>
        </authorList>
    </citation>
    <scope>NUCLEOTIDE SEQUENCE [LARGE SCALE GENOMIC DNA]</scope>
    <source>
        <strain evidence="2 3">DSM 29589</strain>
    </source>
</reference>
<keyword evidence="1" id="KW-0472">Membrane</keyword>
<evidence type="ECO:0000256" key="1">
    <source>
        <dbReference type="SAM" id="Phobius"/>
    </source>
</evidence>
<dbReference type="Proteomes" id="UP000183974">
    <property type="component" value="Unassembled WGS sequence"/>
</dbReference>
<accession>A0A1M7CXE0</accession>
<sequence>MTALSEYQRLEASGLWRATPNEQRSDVIVSIGDATLIITDMRERPLAHWSLAAIQRANPGRRPAIYHPDGDPGETLELPENETEMIAAIERLRAAVERRRPHPGRLRLVMLGLSFLAVAALAVFWFPNAARQHAVRVVPQVKRAEIGAALREQLERVTGPACRDPGGRAALARLSQRLAPTPADAGPVAVVRDGVDSTIHLPGRTILIDKSLVEDHEEPDVVAGYIVAERVRLERTDPLDDLLKQAGLWATLRLMTTGGMDEDSLHRYAQHLLTAPRPALPDEVLLQAFEARGVRSAPYAYAQDISGETTLGLIEADPWAVQPPEPLLSDGDWLRLQGICGG</sequence>
<keyword evidence="3" id="KW-1185">Reference proteome</keyword>
<keyword evidence="1" id="KW-0812">Transmembrane</keyword>
<evidence type="ECO:0000313" key="3">
    <source>
        <dbReference type="Proteomes" id="UP000183974"/>
    </source>
</evidence>
<keyword evidence="1" id="KW-1133">Transmembrane helix</keyword>
<dbReference type="AlphaFoldDB" id="A0A1M7CXE0"/>
<dbReference type="EMBL" id="FRBR01000005">
    <property type="protein sequence ID" value="SHL71813.1"/>
    <property type="molecule type" value="Genomic_DNA"/>
</dbReference>
<dbReference type="STRING" id="337701.SAMN05444398_10522"/>